<dbReference type="Proteomes" id="UP001256827">
    <property type="component" value="Plasmid pBbsI"/>
</dbReference>
<proteinExistence type="predicted"/>
<organism evidence="1 2">
    <name type="scientific">Brevibacillus brevis</name>
    <name type="common">Bacillus brevis</name>
    <dbReference type="NCBI Taxonomy" id="1393"/>
    <lineage>
        <taxon>Bacteria</taxon>
        <taxon>Bacillati</taxon>
        <taxon>Bacillota</taxon>
        <taxon>Bacilli</taxon>
        <taxon>Bacillales</taxon>
        <taxon>Paenibacillaceae</taxon>
        <taxon>Brevibacillus</taxon>
    </lineage>
</organism>
<evidence type="ECO:0000313" key="1">
    <source>
        <dbReference type="EMBL" id="WNC17879.1"/>
    </source>
</evidence>
<evidence type="ECO:0000313" key="2">
    <source>
        <dbReference type="Proteomes" id="UP001256827"/>
    </source>
</evidence>
<accession>A0ABY9TDZ7</accession>
<geneLocation type="plasmid" evidence="1 2">
    <name>pBbsI</name>
</geneLocation>
<name>A0ABY9TDZ7_BREBE</name>
<dbReference type="EMBL" id="CP134052">
    <property type="protein sequence ID" value="WNC17879.1"/>
    <property type="molecule type" value="Genomic_DNA"/>
</dbReference>
<sequence>MATTHPRYPLTLPEDLKHSWMKEAKNQNVSLATWIVNMVEKARRKQNSDVTFLRYGMWFVTDKGDRNCRELADRHYSRQSVGNKQFCRPGHNLVLRTALADALWVTWSGIRDDGLDAWECTIFRNESGYLSSDMIRWAVRATLKQWGLPPKDGIITYVDAEKVASRNPGFCFKKAGFQLIGKSKKGLLLLQLSQRDIKREYRSII</sequence>
<keyword evidence="2" id="KW-1185">Reference proteome</keyword>
<gene>
    <name evidence="1" type="ORF">RGB73_30385</name>
</gene>
<protein>
    <submittedName>
        <fullName evidence="1">Uncharacterized protein</fullName>
    </submittedName>
</protein>
<keyword evidence="1" id="KW-0614">Plasmid</keyword>
<dbReference type="RefSeq" id="WP_310774683.1">
    <property type="nucleotide sequence ID" value="NZ_CP134052.1"/>
</dbReference>
<reference evidence="1 2" key="1">
    <citation type="submission" date="2023-09" db="EMBL/GenBank/DDBJ databases">
        <title>Complete Genome and Methylome dissection of Bacillus brevis NEB573 original source of BbsI restriction endonuclease.</title>
        <authorList>
            <person name="Fomenkov A."/>
            <person name="Roberts R.D."/>
        </authorList>
    </citation>
    <scope>NUCLEOTIDE SEQUENCE [LARGE SCALE GENOMIC DNA]</scope>
    <source>
        <strain evidence="1 2">NEB573</strain>
        <plasmid evidence="1 2">pBbsI</plasmid>
    </source>
</reference>